<evidence type="ECO:0000256" key="6">
    <source>
        <dbReference type="SAM" id="Phobius"/>
    </source>
</evidence>
<keyword evidence="3 6" id="KW-0812">Transmembrane</keyword>
<accession>A0AB39HLJ9</accession>
<comment type="subcellular location">
    <subcellularLocation>
        <location evidence="1">Cell membrane</location>
        <topology evidence="1">Single-pass membrane protein</topology>
    </subcellularLocation>
</comment>
<gene>
    <name evidence="12" type="ORF">AB4Y30_13635</name>
</gene>
<feature type="domain" description="Zinc-ribbon" evidence="7">
    <location>
        <begin position="4"/>
        <end position="26"/>
    </location>
</feature>
<feature type="domain" description="TcaA protein NTF2-like" evidence="9">
    <location>
        <begin position="500"/>
        <end position="612"/>
    </location>
</feature>
<sequence>MEKFCHECGSKINKEDAFCPECGTSVLADATLTPKQEQTNEIKQDTVAQSTKKPMSRKQKSLFVIIGILFAIVIGIFAWANSYYSAENVEKRFIKAVEEKNTKAILSMVKVTAGNEVTKEEIDAFLAFAKAESVYIDNELRNLAARAGSFQDGLLTIREDGKWLGIIPKHRVFMQGQYIGVEYPFADVNTTLNGRAFTVLEENEGITTYGPLAPGIYQIENDYEGEYAKVSSADEMTLWDSSGRAYNYYVSLDASNIMFEVIDHDLPIQGITLKMGDNEIKANADLTFEPIGPMPIDGQVKYLPVIEFPWGTIEGEEQTIDDSYISIDASIVDDEFVDQLAEVVLAYGEGYYEALASLDASKVENATTWAFNDLKDVIKDMKNIERNFTGEIEHMEIDSNSISLSANKAYIDVHYYTNQAYYWSDSEPKLENKVDAFQITLEYDQNEKKWLFYDKSSSYHAFDSYATVKKYDGNRELYGSGTPDKKAEKVSADTNEEDLNDELDAFIRTYNEKSVEAINEEDISIVEPYIDSKGPRLKEQTDYLTNHLIPNEITQELVASKIESYTKQDDETYEVTTIEEFIIYKPGEENKTKFRTVNLVKKVDDEWKLHELVSTNAID</sequence>
<organism evidence="12">
    <name type="scientific">Ornithinibacillus sp. 4-3</name>
    <dbReference type="NCBI Taxonomy" id="3231488"/>
    <lineage>
        <taxon>Bacteria</taxon>
        <taxon>Bacillati</taxon>
        <taxon>Bacillota</taxon>
        <taxon>Bacilli</taxon>
        <taxon>Bacillales</taxon>
        <taxon>Bacillaceae</taxon>
        <taxon>Ornithinibacillus</taxon>
    </lineage>
</organism>
<feature type="domain" description="YvbJ-like NTF2-like" evidence="11">
    <location>
        <begin position="341"/>
        <end position="454"/>
    </location>
</feature>
<feature type="transmembrane region" description="Helical" evidence="6">
    <location>
        <begin position="62"/>
        <end position="84"/>
    </location>
</feature>
<evidence type="ECO:0000259" key="8">
    <source>
        <dbReference type="Pfam" id="PF22813"/>
    </source>
</evidence>
<evidence type="ECO:0000256" key="4">
    <source>
        <dbReference type="ARBA" id="ARBA00022989"/>
    </source>
</evidence>
<feature type="domain" description="TcaA second" evidence="8">
    <location>
        <begin position="87"/>
        <end position="162"/>
    </location>
</feature>
<dbReference type="PANTHER" id="PTHR40038:SF1">
    <property type="entry name" value="MEMBRANE-ASSOCIATED PROTEIN TCAA"/>
    <property type="match status" value="1"/>
</dbReference>
<dbReference type="Pfam" id="PF13240">
    <property type="entry name" value="Zn_Ribbon_1"/>
    <property type="match status" value="1"/>
</dbReference>
<evidence type="ECO:0000256" key="5">
    <source>
        <dbReference type="ARBA" id="ARBA00023136"/>
    </source>
</evidence>
<keyword evidence="2" id="KW-1003">Cell membrane</keyword>
<feature type="domain" description="TcaA 4th" evidence="10">
    <location>
        <begin position="270"/>
        <end position="328"/>
    </location>
</feature>
<proteinExistence type="predicted"/>
<evidence type="ECO:0000259" key="11">
    <source>
        <dbReference type="Pfam" id="PF25155"/>
    </source>
</evidence>
<evidence type="ECO:0000259" key="10">
    <source>
        <dbReference type="Pfam" id="PF22820"/>
    </source>
</evidence>
<dbReference type="InterPro" id="IPR054530">
    <property type="entry name" value="TcaA_4th"/>
</dbReference>
<dbReference type="EMBL" id="CP162599">
    <property type="protein sequence ID" value="XDK32043.1"/>
    <property type="molecule type" value="Genomic_DNA"/>
</dbReference>
<evidence type="ECO:0000259" key="7">
    <source>
        <dbReference type="Pfam" id="PF13240"/>
    </source>
</evidence>
<dbReference type="Pfam" id="PF25155">
    <property type="entry name" value="NTF2_YvbJ"/>
    <property type="match status" value="1"/>
</dbReference>
<dbReference type="InterPro" id="IPR054529">
    <property type="entry name" value="TcaA_2nd"/>
</dbReference>
<dbReference type="GO" id="GO:0005886">
    <property type="term" value="C:plasma membrane"/>
    <property type="evidence" value="ECO:0007669"/>
    <property type="project" value="UniProtKB-SubCell"/>
</dbReference>
<evidence type="ECO:0000259" key="9">
    <source>
        <dbReference type="Pfam" id="PF22819"/>
    </source>
</evidence>
<reference evidence="12" key="1">
    <citation type="submission" date="2024-07" db="EMBL/GenBank/DDBJ databases">
        <title>Halotolerant mesophilic bacterium Ornithinibacillus sp. 4-3, sp. nov., isolated from soil.</title>
        <authorList>
            <person name="Sidarenka A.V."/>
            <person name="Guliayeva D.E."/>
            <person name="Leanovich S.I."/>
            <person name="Hileuskaya K.S."/>
            <person name="Akhremchuk A.E."/>
            <person name="Sikolenko M.A."/>
            <person name="Valentovich L.N."/>
        </authorList>
    </citation>
    <scope>NUCLEOTIDE SEQUENCE</scope>
    <source>
        <strain evidence="12">4-3</strain>
    </source>
</reference>
<dbReference type="AlphaFoldDB" id="A0AB39HLJ9"/>
<protein>
    <submittedName>
        <fullName evidence="12">Zinc ribbon domain-containing protein</fullName>
    </submittedName>
</protein>
<dbReference type="InterPro" id="IPR054528">
    <property type="entry name" value="TcaA_5th"/>
</dbReference>
<keyword evidence="5 6" id="KW-0472">Membrane</keyword>
<name>A0AB39HLJ9_9BACI</name>
<evidence type="ECO:0000256" key="2">
    <source>
        <dbReference type="ARBA" id="ARBA00022475"/>
    </source>
</evidence>
<dbReference type="Pfam" id="PF22819">
    <property type="entry name" value="TcaA_5th"/>
    <property type="match status" value="1"/>
</dbReference>
<evidence type="ECO:0000256" key="3">
    <source>
        <dbReference type="ARBA" id="ARBA00022692"/>
    </source>
</evidence>
<dbReference type="PANTHER" id="PTHR40038">
    <property type="entry name" value="MEMBRANE-ASSOCIATED PROTEIN TCAA"/>
    <property type="match status" value="1"/>
</dbReference>
<dbReference type="RefSeq" id="WP_368652766.1">
    <property type="nucleotide sequence ID" value="NZ_CP162599.1"/>
</dbReference>
<keyword evidence="4 6" id="KW-1133">Transmembrane helix</keyword>
<dbReference type="Pfam" id="PF22813">
    <property type="entry name" value="TcaA_2nd"/>
    <property type="match status" value="1"/>
</dbReference>
<evidence type="ECO:0000313" key="12">
    <source>
        <dbReference type="EMBL" id="XDK32043.1"/>
    </source>
</evidence>
<dbReference type="Pfam" id="PF22820">
    <property type="entry name" value="TcaA_3rd_4th"/>
    <property type="match status" value="1"/>
</dbReference>
<dbReference type="InterPro" id="IPR056902">
    <property type="entry name" value="NTF2_YvbJ"/>
</dbReference>
<dbReference type="InterPro" id="IPR026870">
    <property type="entry name" value="Zinc_ribbon_dom"/>
</dbReference>
<evidence type="ECO:0000256" key="1">
    <source>
        <dbReference type="ARBA" id="ARBA00004162"/>
    </source>
</evidence>